<dbReference type="Pfam" id="PF00248">
    <property type="entry name" value="Aldo_ket_red"/>
    <property type="match status" value="1"/>
</dbReference>
<dbReference type="InterPro" id="IPR036812">
    <property type="entry name" value="NAD(P)_OxRdtase_dom_sf"/>
</dbReference>
<evidence type="ECO:0000313" key="2">
    <source>
        <dbReference type="EMBL" id="GHF90733.1"/>
    </source>
</evidence>
<dbReference type="EMBL" id="BNAW01000001">
    <property type="protein sequence ID" value="GHF90733.1"/>
    <property type="molecule type" value="Genomic_DNA"/>
</dbReference>
<comment type="caution">
    <text evidence="2">The sequence shown here is derived from an EMBL/GenBank/DDBJ whole genome shotgun (WGS) entry which is preliminary data.</text>
</comment>
<evidence type="ECO:0000259" key="1">
    <source>
        <dbReference type="Pfam" id="PF00248"/>
    </source>
</evidence>
<name>A0ABQ3JYV0_9PSEU</name>
<dbReference type="Proteomes" id="UP000649955">
    <property type="component" value="Unassembled WGS sequence"/>
</dbReference>
<organism evidence="2 3">
    <name type="scientific">Amycolatopsis bullii</name>
    <dbReference type="NCBI Taxonomy" id="941987"/>
    <lineage>
        <taxon>Bacteria</taxon>
        <taxon>Bacillati</taxon>
        <taxon>Actinomycetota</taxon>
        <taxon>Actinomycetes</taxon>
        <taxon>Pseudonocardiales</taxon>
        <taxon>Pseudonocardiaceae</taxon>
        <taxon>Amycolatopsis</taxon>
    </lineage>
</organism>
<dbReference type="PANTHER" id="PTHR43364">
    <property type="entry name" value="NADH-SPECIFIC METHYLGLYOXAL REDUCTASE-RELATED"/>
    <property type="match status" value="1"/>
</dbReference>
<gene>
    <name evidence="2" type="ORF">GCM10017567_00900</name>
</gene>
<evidence type="ECO:0000313" key="3">
    <source>
        <dbReference type="Proteomes" id="UP000649955"/>
    </source>
</evidence>
<dbReference type="PROSITE" id="PS00062">
    <property type="entry name" value="ALDOKETO_REDUCTASE_2"/>
    <property type="match status" value="1"/>
</dbReference>
<dbReference type="InterPro" id="IPR050523">
    <property type="entry name" value="AKR_Detox_Biosynth"/>
</dbReference>
<dbReference type="InterPro" id="IPR023210">
    <property type="entry name" value="NADP_OxRdtase_dom"/>
</dbReference>
<dbReference type="Gene3D" id="3.20.20.100">
    <property type="entry name" value="NADP-dependent oxidoreductase domain"/>
    <property type="match status" value="1"/>
</dbReference>
<keyword evidence="3" id="KW-1185">Reference proteome</keyword>
<accession>A0ABQ3JYV0</accession>
<protein>
    <submittedName>
        <fullName evidence="2">Oxidoreductase</fullName>
    </submittedName>
</protein>
<dbReference type="SUPFAM" id="SSF51430">
    <property type="entry name" value="NAD(P)-linked oxidoreductase"/>
    <property type="match status" value="1"/>
</dbReference>
<proteinExistence type="predicted"/>
<dbReference type="PANTHER" id="PTHR43364:SF18">
    <property type="entry name" value="OXIDOREDUCTASE"/>
    <property type="match status" value="1"/>
</dbReference>
<feature type="domain" description="NADP-dependent oxidoreductase" evidence="1">
    <location>
        <begin position="36"/>
        <end position="330"/>
    </location>
</feature>
<dbReference type="InterPro" id="IPR018170">
    <property type="entry name" value="Aldo/ket_reductase_CS"/>
</dbReference>
<reference evidence="3" key="1">
    <citation type="journal article" date="2019" name="Int. J. Syst. Evol. Microbiol.">
        <title>The Global Catalogue of Microorganisms (GCM) 10K type strain sequencing project: providing services to taxonomists for standard genome sequencing and annotation.</title>
        <authorList>
            <consortium name="The Broad Institute Genomics Platform"/>
            <consortium name="The Broad Institute Genome Sequencing Center for Infectious Disease"/>
            <person name="Wu L."/>
            <person name="Ma J."/>
        </authorList>
    </citation>
    <scope>NUCLEOTIDE SEQUENCE [LARGE SCALE GENOMIC DNA]</scope>
    <source>
        <strain evidence="3">CGMCC 4.7680</strain>
    </source>
</reference>
<sequence>MIATRLTLVSSGRGSPLGSAVVEKRLLGRSGLRVSRMALGTMTWGGDTDAEEAASQLVAFVDAGGTLVDTADIYGEGESERVLGSLLGDLVPRDDVVLATKAVAKRTDGPFGGGASRGALLTALDGSLKRLGTDHIDLWQLHAWDDCVPLAETLSALEYAVTSGKVRYVGVSNYAGWQLATAAAGASALAPIVSTQVEYSLLERGVDREVVPAAEHHGIGLLPWAPLGRGVLTGKYRTGTPADSRGANSAYAGYVEHHRTDRAARIVQAVATAADGLGTSPLAVALAWVRDRPGVVAPVVGARDTGQLTGSLAAEDITLPPAIRAALDDVSAIEVGYPERWPR</sequence>